<dbReference type="OrthoDB" id="9771846at2"/>
<dbReference type="GO" id="GO:0016757">
    <property type="term" value="F:glycosyltransferase activity"/>
    <property type="evidence" value="ECO:0007669"/>
    <property type="project" value="UniProtKB-KW"/>
</dbReference>
<evidence type="ECO:0000313" key="2">
    <source>
        <dbReference type="Proteomes" id="UP000033956"/>
    </source>
</evidence>
<dbReference type="AlphaFoldDB" id="A0A0M2GX13"/>
<keyword evidence="1" id="KW-0328">Glycosyltransferase</keyword>
<evidence type="ECO:0000313" key="1">
    <source>
        <dbReference type="EMBL" id="KJL38463.1"/>
    </source>
</evidence>
<dbReference type="SUPFAM" id="SSF53756">
    <property type="entry name" value="UDP-Glycosyltransferase/glycogen phosphorylase"/>
    <property type="match status" value="1"/>
</dbReference>
<keyword evidence="1" id="KW-0808">Transferase</keyword>
<proteinExistence type="predicted"/>
<dbReference type="PANTHER" id="PTHR12526:SF630">
    <property type="entry name" value="GLYCOSYLTRANSFERASE"/>
    <property type="match status" value="1"/>
</dbReference>
<dbReference type="Proteomes" id="UP000033956">
    <property type="component" value="Unassembled WGS sequence"/>
</dbReference>
<comment type="caution">
    <text evidence="1">The sequence shown here is derived from an EMBL/GenBank/DDBJ whole genome shotgun (WGS) entry which is preliminary data.</text>
</comment>
<keyword evidence="2" id="KW-1185">Reference proteome</keyword>
<organism evidence="1 2">
    <name type="scientific">Microbacterium terrae</name>
    <dbReference type="NCBI Taxonomy" id="69369"/>
    <lineage>
        <taxon>Bacteria</taxon>
        <taxon>Bacillati</taxon>
        <taxon>Actinomycetota</taxon>
        <taxon>Actinomycetes</taxon>
        <taxon>Micrococcales</taxon>
        <taxon>Microbacteriaceae</taxon>
        <taxon>Microbacterium</taxon>
    </lineage>
</organism>
<dbReference type="Gene3D" id="3.40.50.2000">
    <property type="entry name" value="Glycogen Phosphorylase B"/>
    <property type="match status" value="1"/>
</dbReference>
<dbReference type="EMBL" id="JYIZ01000055">
    <property type="protein sequence ID" value="KJL38463.1"/>
    <property type="molecule type" value="Genomic_DNA"/>
</dbReference>
<reference evidence="1 2" key="1">
    <citation type="submission" date="2015-02" db="EMBL/GenBank/DDBJ databases">
        <title>Draft genome sequences of ten Microbacterium spp. with emphasis on heavy metal contaminated environments.</title>
        <authorList>
            <person name="Corretto E."/>
        </authorList>
    </citation>
    <scope>NUCLEOTIDE SEQUENCE [LARGE SCALE GENOMIC DNA]</scope>
    <source>
        <strain evidence="1 2">DSM 12510</strain>
    </source>
</reference>
<dbReference type="PANTHER" id="PTHR12526">
    <property type="entry name" value="GLYCOSYLTRANSFERASE"/>
    <property type="match status" value="1"/>
</dbReference>
<name>A0A0M2GX13_9MICO</name>
<dbReference type="STRING" id="92835.RS81_02737"/>
<protein>
    <submittedName>
        <fullName evidence="1">Teichuronic acid biosynthesis glycosyltransferase TuaH</fullName>
        <ecNumber evidence="1">2.4.-.-</ecNumber>
    </submittedName>
</protein>
<dbReference type="Pfam" id="PF13692">
    <property type="entry name" value="Glyco_trans_1_4"/>
    <property type="match status" value="1"/>
</dbReference>
<dbReference type="EC" id="2.4.-.-" evidence="1"/>
<gene>
    <name evidence="1" type="primary">tuaH_3</name>
    <name evidence="1" type="ORF">RS81_02737</name>
</gene>
<sequence>MTPRDAVFTFSYETYADAVARGMMRPPDRILQTLMASAEIDGLLVANPFRSLPSVVARRLRRADPPLPPAPRRSLVTPRRLARADPVKLPALVRGYRRYDDVLRRRAERLGLEAPAVITTNPLVAAFSPLAWASTVTYFARDDWLSYAGRREYWPAFQAAYRQISDAEIAVAAVSQQIIDRIDPRGPRAVIPNGVEPGDWAGPVPAEPAWLAGIPGPRAIYVGTIDERLDTEGIAALARERPGVSIVLLGPAPDPGYVAQLRDIANVHIHPGVGRAELVAALRNCDLSLLAHRRTPLTEAMSPLKVYEYLAAGLPVVAIDLPPIHGIDPGVLIAPSTAEMAPYVDEALRRGRADESAREAFVERNSWAARHRTILDLMERPAVLRRGEEFAPAV</sequence>
<accession>A0A0M2GX13</accession>
<dbReference type="RefSeq" id="WP_045276638.1">
    <property type="nucleotide sequence ID" value="NZ_BAAAUP010000003.1"/>
</dbReference>
<dbReference type="PATRIC" id="fig|92835.4.peg.2773"/>